<keyword evidence="5" id="KW-0862">Zinc</keyword>
<keyword evidence="4 9" id="KW-0863">Zinc-finger</keyword>
<dbReference type="GO" id="GO:0034657">
    <property type="term" value="C:GID complex"/>
    <property type="evidence" value="ECO:0007669"/>
    <property type="project" value="TreeGrafter"/>
</dbReference>
<dbReference type="EMBL" id="JAPEVG010000084">
    <property type="protein sequence ID" value="KAJ8487161.1"/>
    <property type="molecule type" value="Genomic_DNA"/>
</dbReference>
<evidence type="ECO:0000256" key="2">
    <source>
        <dbReference type="ARBA" id="ARBA00022490"/>
    </source>
</evidence>
<dbReference type="FunFam" id="3.30.40.10:FF:000143">
    <property type="entry name" value="Regulator of gluconeogenesis Rmd5"/>
    <property type="match status" value="1"/>
</dbReference>
<name>A0AAD7TW95_9APHY</name>
<evidence type="ECO:0000256" key="3">
    <source>
        <dbReference type="ARBA" id="ARBA00022723"/>
    </source>
</evidence>
<dbReference type="GO" id="GO:0008270">
    <property type="term" value="F:zinc ion binding"/>
    <property type="evidence" value="ECO:0007669"/>
    <property type="project" value="UniProtKB-KW"/>
</dbReference>
<evidence type="ECO:0000256" key="7">
    <source>
        <dbReference type="ARBA" id="ARBA00075398"/>
    </source>
</evidence>
<dbReference type="PANTHER" id="PTHR12170">
    <property type="entry name" value="MACROPHAGE ERYTHROBLAST ATTACHER-RELATED"/>
    <property type="match status" value="1"/>
</dbReference>
<keyword evidence="12" id="KW-1185">Reference proteome</keyword>
<dbReference type="InterPro" id="IPR037683">
    <property type="entry name" value="Rmd5_dRing"/>
</dbReference>
<evidence type="ECO:0000256" key="6">
    <source>
        <dbReference type="ARBA" id="ARBA00061136"/>
    </source>
</evidence>
<dbReference type="GO" id="GO:0043161">
    <property type="term" value="P:proteasome-mediated ubiquitin-dependent protein catabolic process"/>
    <property type="evidence" value="ECO:0007669"/>
    <property type="project" value="InterPro"/>
</dbReference>
<evidence type="ECO:0000313" key="12">
    <source>
        <dbReference type="Proteomes" id="UP001215151"/>
    </source>
</evidence>
<dbReference type="GO" id="GO:0005634">
    <property type="term" value="C:nucleus"/>
    <property type="evidence" value="ECO:0007669"/>
    <property type="project" value="TreeGrafter"/>
</dbReference>
<evidence type="ECO:0000256" key="8">
    <source>
        <dbReference type="ARBA" id="ARBA00080744"/>
    </source>
</evidence>
<sequence length="390" mass="43960">MEGPLKELAKLEKLAAGTPSAKGKAPSVDQSLDALLDSLRNAKERFQEGTGSQAMLETLAKTVEEKKKEIDDRQKEVYNALAKFGKALDKKFPNPLPSYDPLFTSAEAKASLERTVAIHFLRTGQFETAEMFLSVSNESSVDVPSDMRAHFMELHQIMLALKNGDIIPALRWAYYNDEFLELRSSPLQFHLHRFEYLRQLLLPEPDIPAAIQYARTHFPPFFAHHSTEIGRLMNCPTYLPLSRFTKSPYADLASPSIHTDLERMFATEYCANLGMSRQAPLRVISDIGGGGALARIEKGRKVMRERKSEWSQADELPIEIPLPHENRYHSVFACPVSKEQSTEANPPMMMTCGHVITKESLQKLSKPGGRVKCPYCPMESNIQTALRVYF</sequence>
<dbReference type="Pfam" id="PF10607">
    <property type="entry name" value="CTLH"/>
    <property type="match status" value="1"/>
</dbReference>
<keyword evidence="2" id="KW-0963">Cytoplasm</keyword>
<dbReference type="InterPro" id="IPR045098">
    <property type="entry name" value="Fyv10_fam"/>
</dbReference>
<protein>
    <recommendedName>
        <fullName evidence="8">GID complex catalytic subunit 2</fullName>
    </recommendedName>
    <alternativeName>
        <fullName evidence="7">Glucose-induced degradation protein 2</fullName>
    </alternativeName>
</protein>
<comment type="caution">
    <text evidence="11">The sequence shown here is derived from an EMBL/GenBank/DDBJ whole genome shotgun (WGS) entry which is preliminary data.</text>
</comment>
<proteinExistence type="inferred from homology"/>
<dbReference type="InterPro" id="IPR024964">
    <property type="entry name" value="CTLH/CRA"/>
</dbReference>
<evidence type="ECO:0000256" key="4">
    <source>
        <dbReference type="ARBA" id="ARBA00022771"/>
    </source>
</evidence>
<dbReference type="Gene3D" id="3.30.40.10">
    <property type="entry name" value="Zinc/RING finger domain, C3HC4 (zinc finger)"/>
    <property type="match status" value="1"/>
</dbReference>
<dbReference type="PANTHER" id="PTHR12170:SF3">
    <property type="entry name" value="GH10162P"/>
    <property type="match status" value="1"/>
</dbReference>
<dbReference type="CDD" id="cd16652">
    <property type="entry name" value="dRING_Rmd5p-like"/>
    <property type="match status" value="1"/>
</dbReference>
<dbReference type="PROSITE" id="PS51867">
    <property type="entry name" value="ZF_RING_GID"/>
    <property type="match status" value="1"/>
</dbReference>
<dbReference type="GO" id="GO:0005737">
    <property type="term" value="C:cytoplasm"/>
    <property type="evidence" value="ECO:0007669"/>
    <property type="project" value="UniProtKB-SubCell"/>
</dbReference>
<dbReference type="GO" id="GO:0061630">
    <property type="term" value="F:ubiquitin protein ligase activity"/>
    <property type="evidence" value="ECO:0007669"/>
    <property type="project" value="InterPro"/>
</dbReference>
<dbReference type="SUPFAM" id="SSF57850">
    <property type="entry name" value="RING/U-box"/>
    <property type="match status" value="1"/>
</dbReference>
<comment type="subcellular location">
    <subcellularLocation>
        <location evidence="1">Cytoplasm</location>
    </subcellularLocation>
</comment>
<feature type="domain" description="RING-Gid-type" evidence="10">
    <location>
        <begin position="334"/>
        <end position="376"/>
    </location>
</feature>
<reference evidence="11" key="1">
    <citation type="submission" date="2022-11" db="EMBL/GenBank/DDBJ databases">
        <title>Genome Sequence of Cubamyces cubensis.</title>
        <authorList>
            <person name="Buettner E."/>
        </authorList>
    </citation>
    <scope>NUCLEOTIDE SEQUENCE</scope>
    <source>
        <strain evidence="11">MPL-01</strain>
    </source>
</reference>
<dbReference type="InterPro" id="IPR013083">
    <property type="entry name" value="Znf_RING/FYVE/PHD"/>
</dbReference>
<dbReference type="AlphaFoldDB" id="A0AAD7TW95"/>
<keyword evidence="3" id="KW-0479">Metal-binding</keyword>
<evidence type="ECO:0000256" key="5">
    <source>
        <dbReference type="ARBA" id="ARBA00022833"/>
    </source>
</evidence>
<dbReference type="InterPro" id="IPR027370">
    <property type="entry name" value="Znf-RING_euk"/>
</dbReference>
<feature type="zinc finger region" description="RING-Gid-type" evidence="9">
    <location>
        <begin position="334"/>
        <end position="376"/>
    </location>
</feature>
<gene>
    <name evidence="11" type="ORF">ONZ51_g4364</name>
</gene>
<comment type="similarity">
    <text evidence="6">Belongs to the RMD5/GID2 family.</text>
</comment>
<dbReference type="Proteomes" id="UP001215151">
    <property type="component" value="Unassembled WGS sequence"/>
</dbReference>
<accession>A0AAD7TW95</accession>
<dbReference type="Pfam" id="PF13445">
    <property type="entry name" value="zf-RING_UBOX"/>
    <property type="match status" value="1"/>
</dbReference>
<evidence type="ECO:0000313" key="11">
    <source>
        <dbReference type="EMBL" id="KAJ8487161.1"/>
    </source>
</evidence>
<dbReference type="InterPro" id="IPR044063">
    <property type="entry name" value="ZF_RING_GID"/>
</dbReference>
<organism evidence="11 12">
    <name type="scientific">Trametes cubensis</name>
    <dbReference type="NCBI Taxonomy" id="1111947"/>
    <lineage>
        <taxon>Eukaryota</taxon>
        <taxon>Fungi</taxon>
        <taxon>Dikarya</taxon>
        <taxon>Basidiomycota</taxon>
        <taxon>Agaricomycotina</taxon>
        <taxon>Agaricomycetes</taxon>
        <taxon>Polyporales</taxon>
        <taxon>Polyporaceae</taxon>
        <taxon>Trametes</taxon>
    </lineage>
</organism>
<evidence type="ECO:0000256" key="9">
    <source>
        <dbReference type="PROSITE-ProRule" id="PRU01215"/>
    </source>
</evidence>
<evidence type="ECO:0000259" key="10">
    <source>
        <dbReference type="PROSITE" id="PS51867"/>
    </source>
</evidence>
<evidence type="ECO:0000256" key="1">
    <source>
        <dbReference type="ARBA" id="ARBA00004496"/>
    </source>
</evidence>